<proteinExistence type="inferred from homology"/>
<sequence length="210" mass="23831">MEALSSSFLPKFPDCNLSSAVGIDKNPQTNIIAIYSFPKFHEPIMKLISNSAERIKLKTMDMHPISKNKTEKQSLLVNMFKSVDDFICNYLDLPLPPSIDPKHVLFGNFSPVDELPPTPCQVVQGSLPSCLDGVYLRNGPNPQFIPRGPYHLFDGDGMLHMIKISRGQATFCSRYIKTYKYMVERDLGHPVFQVASPPSMASWPRWHVWF</sequence>
<dbReference type="GO" id="GO:0046872">
    <property type="term" value="F:metal ion binding"/>
    <property type="evidence" value="ECO:0007669"/>
    <property type="project" value="UniProtKB-KW"/>
</dbReference>
<dbReference type="PANTHER" id="PTHR10543:SF46">
    <property type="entry name" value="CAROTENOID CLEAVAGE DIOXYGENASE 4, CHLOROPLASTIC-RELATED"/>
    <property type="match status" value="1"/>
</dbReference>
<dbReference type="GO" id="GO:0010436">
    <property type="term" value="F:carotenoid dioxygenase activity"/>
    <property type="evidence" value="ECO:0007669"/>
    <property type="project" value="TreeGrafter"/>
</dbReference>
<reference evidence="6" key="2">
    <citation type="journal article" date="2024" name="Plant">
        <title>Genomic evolution and insights into agronomic trait innovations of Sesamum species.</title>
        <authorList>
            <person name="Miao H."/>
            <person name="Wang L."/>
            <person name="Qu L."/>
            <person name="Liu H."/>
            <person name="Sun Y."/>
            <person name="Le M."/>
            <person name="Wang Q."/>
            <person name="Wei S."/>
            <person name="Zheng Y."/>
            <person name="Lin W."/>
            <person name="Duan Y."/>
            <person name="Cao H."/>
            <person name="Xiong S."/>
            <person name="Wang X."/>
            <person name="Wei L."/>
            <person name="Li C."/>
            <person name="Ma Q."/>
            <person name="Ju M."/>
            <person name="Zhao R."/>
            <person name="Li G."/>
            <person name="Mu C."/>
            <person name="Tian Q."/>
            <person name="Mei H."/>
            <person name="Zhang T."/>
            <person name="Gao T."/>
            <person name="Zhang H."/>
        </authorList>
    </citation>
    <scope>NUCLEOTIDE SEQUENCE</scope>
    <source>
        <strain evidence="6">KEN1</strain>
    </source>
</reference>
<keyword evidence="4 6" id="KW-0560">Oxidoreductase</keyword>
<dbReference type="InterPro" id="IPR004294">
    <property type="entry name" value="Carotenoid_Oase"/>
</dbReference>
<comment type="similarity">
    <text evidence="2">Belongs to the carotenoid oxygenase family.</text>
</comment>
<evidence type="ECO:0000256" key="3">
    <source>
        <dbReference type="ARBA" id="ARBA00022723"/>
    </source>
</evidence>
<dbReference type="GO" id="GO:0016121">
    <property type="term" value="P:carotene catabolic process"/>
    <property type="evidence" value="ECO:0007669"/>
    <property type="project" value="TreeGrafter"/>
</dbReference>
<organism evidence="6">
    <name type="scientific">Sesamum latifolium</name>
    <dbReference type="NCBI Taxonomy" id="2727402"/>
    <lineage>
        <taxon>Eukaryota</taxon>
        <taxon>Viridiplantae</taxon>
        <taxon>Streptophyta</taxon>
        <taxon>Embryophyta</taxon>
        <taxon>Tracheophyta</taxon>
        <taxon>Spermatophyta</taxon>
        <taxon>Magnoliopsida</taxon>
        <taxon>eudicotyledons</taxon>
        <taxon>Gunneridae</taxon>
        <taxon>Pentapetalae</taxon>
        <taxon>asterids</taxon>
        <taxon>lamiids</taxon>
        <taxon>Lamiales</taxon>
        <taxon>Pedaliaceae</taxon>
        <taxon>Sesamum</taxon>
    </lineage>
</organism>
<name>A0AAW2WF45_9LAMI</name>
<comment type="cofactor">
    <cofactor evidence="1">
        <name>Fe(2+)</name>
        <dbReference type="ChEBI" id="CHEBI:29033"/>
    </cofactor>
</comment>
<keyword evidence="4 6" id="KW-0223">Dioxygenase</keyword>
<reference evidence="6" key="1">
    <citation type="submission" date="2020-06" db="EMBL/GenBank/DDBJ databases">
        <authorList>
            <person name="Li T."/>
            <person name="Hu X."/>
            <person name="Zhang T."/>
            <person name="Song X."/>
            <person name="Zhang H."/>
            <person name="Dai N."/>
            <person name="Sheng W."/>
            <person name="Hou X."/>
            <person name="Wei L."/>
        </authorList>
    </citation>
    <scope>NUCLEOTIDE SEQUENCE</scope>
    <source>
        <strain evidence="6">KEN1</strain>
        <tissue evidence="6">Leaf</tissue>
    </source>
</reference>
<dbReference type="EMBL" id="JACGWN010000008">
    <property type="protein sequence ID" value="KAL0438795.1"/>
    <property type="molecule type" value="Genomic_DNA"/>
</dbReference>
<protein>
    <submittedName>
        <fullName evidence="6">Carotenoid cleavage dioxygenase 4, chloroplastic</fullName>
    </submittedName>
</protein>
<keyword evidence="3" id="KW-0479">Metal-binding</keyword>
<accession>A0AAW2WF45</accession>
<evidence type="ECO:0000256" key="5">
    <source>
        <dbReference type="ARBA" id="ARBA00023004"/>
    </source>
</evidence>
<evidence type="ECO:0000256" key="2">
    <source>
        <dbReference type="ARBA" id="ARBA00006787"/>
    </source>
</evidence>
<comment type="caution">
    <text evidence="6">The sequence shown here is derived from an EMBL/GenBank/DDBJ whole genome shotgun (WGS) entry which is preliminary data.</text>
</comment>
<dbReference type="PANTHER" id="PTHR10543">
    <property type="entry name" value="BETA-CAROTENE DIOXYGENASE"/>
    <property type="match status" value="1"/>
</dbReference>
<evidence type="ECO:0000313" key="6">
    <source>
        <dbReference type="EMBL" id="KAL0438795.1"/>
    </source>
</evidence>
<evidence type="ECO:0000256" key="4">
    <source>
        <dbReference type="ARBA" id="ARBA00022964"/>
    </source>
</evidence>
<dbReference type="GO" id="GO:0009570">
    <property type="term" value="C:chloroplast stroma"/>
    <property type="evidence" value="ECO:0007669"/>
    <property type="project" value="TreeGrafter"/>
</dbReference>
<dbReference type="Pfam" id="PF03055">
    <property type="entry name" value="RPE65"/>
    <property type="match status" value="1"/>
</dbReference>
<gene>
    <name evidence="6" type="ORF">Slati_2362500</name>
</gene>
<keyword evidence="5" id="KW-0408">Iron</keyword>
<evidence type="ECO:0000256" key="1">
    <source>
        <dbReference type="ARBA" id="ARBA00001954"/>
    </source>
</evidence>
<dbReference type="AlphaFoldDB" id="A0AAW2WF45"/>